<evidence type="ECO:0000313" key="1">
    <source>
        <dbReference type="EMBL" id="RMZ98245.1"/>
    </source>
</evidence>
<keyword evidence="2" id="KW-1185">Reference proteome</keyword>
<dbReference type="PANTHER" id="PTHR21623:SF2">
    <property type="entry name" value="COILED-COIL DOMAIN-CONTAINING PROTEIN 33"/>
    <property type="match status" value="1"/>
</dbReference>
<reference evidence="1 2" key="1">
    <citation type="journal article" date="2018" name="Sci. Rep.">
        <title>Genomic signatures of local adaptation to the degree of environmental predictability in rotifers.</title>
        <authorList>
            <person name="Franch-Gras L."/>
            <person name="Hahn C."/>
            <person name="Garcia-Roger E.M."/>
            <person name="Carmona M.J."/>
            <person name="Serra M."/>
            <person name="Gomez A."/>
        </authorList>
    </citation>
    <scope>NUCLEOTIDE SEQUENCE [LARGE SCALE GENOMIC DNA]</scope>
    <source>
        <strain evidence="1">HYR1</strain>
    </source>
</reference>
<proteinExistence type="predicted"/>
<dbReference type="Proteomes" id="UP000276133">
    <property type="component" value="Unassembled WGS sequence"/>
</dbReference>
<name>A0A3M7PGK1_BRAPC</name>
<comment type="caution">
    <text evidence="1">The sequence shown here is derived from an EMBL/GenBank/DDBJ whole genome shotgun (WGS) entry which is preliminary data.</text>
</comment>
<evidence type="ECO:0000313" key="2">
    <source>
        <dbReference type="Proteomes" id="UP000276133"/>
    </source>
</evidence>
<gene>
    <name evidence="1" type="ORF">BpHYR1_051115</name>
</gene>
<dbReference type="AlphaFoldDB" id="A0A3M7PGK1"/>
<dbReference type="OrthoDB" id="552574at2759"/>
<dbReference type="PANTHER" id="PTHR21623">
    <property type="entry name" value="SPERIOLIN-BINDING FACTOR"/>
    <property type="match status" value="1"/>
</dbReference>
<dbReference type="STRING" id="10195.A0A3M7PGK1"/>
<organism evidence="1 2">
    <name type="scientific">Brachionus plicatilis</name>
    <name type="common">Marine rotifer</name>
    <name type="synonym">Brachionus muelleri</name>
    <dbReference type="NCBI Taxonomy" id="10195"/>
    <lineage>
        <taxon>Eukaryota</taxon>
        <taxon>Metazoa</taxon>
        <taxon>Spiralia</taxon>
        <taxon>Gnathifera</taxon>
        <taxon>Rotifera</taxon>
        <taxon>Eurotatoria</taxon>
        <taxon>Monogononta</taxon>
        <taxon>Pseudotrocha</taxon>
        <taxon>Ploima</taxon>
        <taxon>Brachionidae</taxon>
        <taxon>Brachionus</taxon>
    </lineage>
</organism>
<dbReference type="GO" id="GO:0005777">
    <property type="term" value="C:peroxisome"/>
    <property type="evidence" value="ECO:0007669"/>
    <property type="project" value="TreeGrafter"/>
</dbReference>
<accession>A0A3M7PGK1</accession>
<dbReference type="InterPro" id="IPR039889">
    <property type="entry name" value="CCD33"/>
</dbReference>
<protein>
    <submittedName>
        <fullName evidence="1">Coiled-coil domain-containing 33</fullName>
    </submittedName>
</protein>
<dbReference type="EMBL" id="REGN01010890">
    <property type="protein sequence ID" value="RMZ98245.1"/>
    <property type="molecule type" value="Genomic_DNA"/>
</dbReference>
<sequence>MAQPRTNLISHVCDKGLEMVEMIVHTAANIPLVDNNPPFCFVTGQSKQSMSSKDEVEKPNATVPLEGQFPVWNDILFVESMEENALNEELYILVIDESHNKNIAEFRIPWDWLTPFNQYHLELNMNLGRKTSETLKLYVSLTRKTSALAQKEFKYYGLEMLLTHFDNPVSQKISLYTAARIVPNYYNYKNTFLKSSESSIMFNSIYFPSPAKNNFKTPSFSMEGRPQSKL</sequence>